<keyword evidence="3" id="KW-1185">Reference proteome</keyword>
<reference evidence="2 3" key="1">
    <citation type="submission" date="2023-08" db="EMBL/GenBank/DDBJ databases">
        <title>Functional and genomic diversity of the sorghum phyllosphere microbiome.</title>
        <authorList>
            <person name="Shade A."/>
        </authorList>
    </citation>
    <scope>NUCLEOTIDE SEQUENCE [LARGE SCALE GENOMIC DNA]</scope>
    <source>
        <strain evidence="2 3">SORGH_AS_0919</strain>
    </source>
</reference>
<evidence type="ECO:0000313" key="2">
    <source>
        <dbReference type="EMBL" id="MDR6167217.1"/>
    </source>
</evidence>
<dbReference type="RefSeq" id="WP_309665693.1">
    <property type="nucleotide sequence ID" value="NZ_JAVIZA010000001.1"/>
</dbReference>
<dbReference type="PANTHER" id="PTHR28004:SF8">
    <property type="entry name" value="D-SERINE DEAMINASE"/>
    <property type="match status" value="1"/>
</dbReference>
<gene>
    <name evidence="2" type="ORF">QE367_001421</name>
</gene>
<dbReference type="Proteomes" id="UP001260188">
    <property type="component" value="Unassembled WGS sequence"/>
</dbReference>
<dbReference type="InterPro" id="IPR026956">
    <property type="entry name" value="D-ser_dehydrat-like_dom"/>
</dbReference>
<dbReference type="SUPFAM" id="SSF51419">
    <property type="entry name" value="PLP-binding barrel"/>
    <property type="match status" value="1"/>
</dbReference>
<evidence type="ECO:0000313" key="3">
    <source>
        <dbReference type="Proteomes" id="UP001260188"/>
    </source>
</evidence>
<dbReference type="Gene3D" id="2.40.37.20">
    <property type="entry name" value="D-serine dehydratase-like domain"/>
    <property type="match status" value="1"/>
</dbReference>
<dbReference type="EMBL" id="JAVIZA010000001">
    <property type="protein sequence ID" value="MDR6167217.1"/>
    <property type="molecule type" value="Genomic_DNA"/>
</dbReference>
<dbReference type="InterPro" id="IPR029066">
    <property type="entry name" value="PLP-binding_barrel"/>
</dbReference>
<organism evidence="2 3">
    <name type="scientific">Microbacterium paludicola</name>
    <dbReference type="NCBI Taxonomy" id="300019"/>
    <lineage>
        <taxon>Bacteria</taxon>
        <taxon>Bacillati</taxon>
        <taxon>Actinomycetota</taxon>
        <taxon>Actinomycetes</taxon>
        <taxon>Micrococcales</taxon>
        <taxon>Microbacteriaceae</taxon>
        <taxon>Microbacterium</taxon>
    </lineage>
</organism>
<dbReference type="InterPro" id="IPR051466">
    <property type="entry name" value="D-amino_acid_metab_enzyme"/>
</dbReference>
<proteinExistence type="predicted"/>
<sequence>MSARTVSWRDKSFPAGLDGRPIDDLDTPLSSFSTPLFVLDGPALQHNIDTMAAWAQRRGLELMPHGKTTMAPELWRRQLAAGATGITVATGWQAEVALRAGVPTVQIANACTDGALLRRIADWLDEHPDQEVVSWADSREVVARMTAELPAGARWGVLTEIGAAHGRTGARDDTSAIATAEATAASDRLTLRGIAGYEGALAHDRSEVALAAVRAFCSRMRDLVERVRPLTPDVPWVTAGGSAFFDLVAEGIGGMPDARAILRSGAYLAHDSGFYRSISPLDPDRVRDDDIPLRTAMFAYARVVSQPEPGLALLDGGKRDLPFDEGLPVPLGIAGELGAPERPLRAEISAMNDQHAFLRWTGEQRIQVGEVVRLGLSHPCTAFDKWRLVPVTDGAAAVTEAVETYF</sequence>
<protein>
    <submittedName>
        <fullName evidence="2">D-serine deaminase-like pyridoxal phosphate-dependent protein</fullName>
    </submittedName>
</protein>
<dbReference type="SMART" id="SM01119">
    <property type="entry name" value="D-ser_dehydrat"/>
    <property type="match status" value="1"/>
</dbReference>
<feature type="domain" description="D-serine dehydratase-like" evidence="1">
    <location>
        <begin position="296"/>
        <end position="393"/>
    </location>
</feature>
<dbReference type="Gene3D" id="3.20.20.10">
    <property type="entry name" value="Alanine racemase"/>
    <property type="match status" value="1"/>
</dbReference>
<comment type="caution">
    <text evidence="2">The sequence shown here is derived from an EMBL/GenBank/DDBJ whole genome shotgun (WGS) entry which is preliminary data.</text>
</comment>
<dbReference type="PANTHER" id="PTHR28004">
    <property type="entry name" value="ZGC:162816-RELATED"/>
    <property type="match status" value="1"/>
</dbReference>
<accession>A0ABU1I142</accession>
<name>A0ABU1I142_9MICO</name>
<dbReference type="InterPro" id="IPR042208">
    <property type="entry name" value="D-ser_dehydrat-like_sf"/>
</dbReference>
<dbReference type="Pfam" id="PF14031">
    <property type="entry name" value="D-ser_dehydrat"/>
    <property type="match status" value="1"/>
</dbReference>
<evidence type="ECO:0000259" key="1">
    <source>
        <dbReference type="SMART" id="SM01119"/>
    </source>
</evidence>